<reference evidence="5" key="2">
    <citation type="submission" date="2019-06" db="EMBL/GenBank/DDBJ databases">
        <title>Genomics analysis of Aphanomyces spp. identifies a new class of oomycete effector associated with host adaptation.</title>
        <authorList>
            <person name="Gaulin E."/>
        </authorList>
    </citation>
    <scope>NUCLEOTIDE SEQUENCE</scope>
    <source>
        <strain evidence="5">CBS 578.67</strain>
    </source>
</reference>
<dbReference type="InterPro" id="IPR045054">
    <property type="entry name" value="P4HA-like"/>
</dbReference>
<keyword evidence="4" id="KW-1133">Transmembrane helix</keyword>
<evidence type="ECO:0000256" key="2">
    <source>
        <dbReference type="ARBA" id="ARBA00023004"/>
    </source>
</evidence>
<dbReference type="Gene3D" id="2.60.120.620">
    <property type="entry name" value="q2cbj1_9rhob like domain"/>
    <property type="match status" value="2"/>
</dbReference>
<dbReference type="PANTHER" id="PTHR10869">
    <property type="entry name" value="PROLYL 4-HYDROXYLASE ALPHA SUBUNIT"/>
    <property type="match status" value="1"/>
</dbReference>
<dbReference type="PANTHER" id="PTHR10869:SF226">
    <property type="entry name" value="PROLYL 4-HYDROXYLASE ALPHA SUBUNIT DOMAIN-CONTAINING PROTEIN"/>
    <property type="match status" value="1"/>
</dbReference>
<dbReference type="EMBL" id="VJMH01005802">
    <property type="protein sequence ID" value="KAF0692857.1"/>
    <property type="molecule type" value="Genomic_DNA"/>
</dbReference>
<evidence type="ECO:0000256" key="3">
    <source>
        <dbReference type="SAM" id="MobiDB-lite"/>
    </source>
</evidence>
<evidence type="ECO:0000313" key="5">
    <source>
        <dbReference type="EMBL" id="KAF0692857.1"/>
    </source>
</evidence>
<sequence>MAVEKTAKGKKILKDDQPESEEKSPPPSSNAVKKPKKPQSSSLWIVLLVGLAAIGAGAAYGATKYTVEDLPASVRSLLGVNESSVPAHLFRDVGDKYQSEIVKINTRKLLSPDASCAAPQVLSEAKEHVETALGHVADLRAADKVFLALNGRDDGVYVHWTKATGCLHALAATAAAALGADPDYFPNGLRLYDSMGEPIVTADQLDAARIAYILIDFQVWVWPGIRVGYTRVVENVKMTTISLSPLVFDTEGFFTLDEANAIIQHGMDKLTRSPVDSPEAQDGYHSDRTSHTAFLSDTQFTRNFRVRTANLARLPSPSFVERMQLVRYEAGQFFRKHEDYFSSKSFLGKKEIAVGQFKAWSNWAAAAIVELDDPSQLPPAFHPETGAAFPKADDTHMWQVSVLEFFLEDHLETAYFADHADQAWADWLKENVENKATGIVDTLLQSKAYMLPDIIASWEKRVVEIAPSLHYTLPKEPPSAVSHYFRWLRWAKERVDDLGTQAPVHVRTDGKDYPSYKMAFQNRLVLYILKDHAPEQLVAVVGQEWADWLETNKDALDVLLDAMKTNPIFFDLAVAAWTKRAGPGLFDYDKPAYLQHFEPNRYVTLFLYLNDVDEGGETVFPHSKERLVTDIAREGMDECSEGLAVPPLKLHASLFYAQTPENLLDPLSLHGGCPPAQGVKFGANSFTWNADADEGSACWGF</sequence>
<keyword evidence="2" id="KW-0408">Iron</keyword>
<feature type="compositionally biased region" description="Basic and acidic residues" evidence="3">
    <location>
        <begin position="12"/>
        <end position="24"/>
    </location>
</feature>
<accession>A0A485L4Z5</accession>
<reference evidence="6 7" key="1">
    <citation type="submission" date="2019-03" db="EMBL/GenBank/DDBJ databases">
        <authorList>
            <person name="Gaulin E."/>
            <person name="Dumas B."/>
        </authorList>
    </citation>
    <scope>NUCLEOTIDE SEQUENCE [LARGE SCALE GENOMIC DNA]</scope>
    <source>
        <strain evidence="6">CBS 568.67</strain>
    </source>
</reference>
<proteinExistence type="predicted"/>
<gene>
    <name evidence="6" type="primary">Aste57867_16103</name>
    <name evidence="5" type="ORF">As57867_016047</name>
    <name evidence="6" type="ORF">ASTE57867_16103</name>
</gene>
<dbReference type="GO" id="GO:0004656">
    <property type="term" value="F:procollagen-proline 4-dioxygenase activity"/>
    <property type="evidence" value="ECO:0007669"/>
    <property type="project" value="TreeGrafter"/>
</dbReference>
<keyword evidence="4" id="KW-0812">Transmembrane</keyword>
<keyword evidence="1" id="KW-0479">Metal-binding</keyword>
<evidence type="ECO:0000256" key="4">
    <source>
        <dbReference type="SAM" id="Phobius"/>
    </source>
</evidence>
<organism evidence="6 7">
    <name type="scientific">Aphanomyces stellatus</name>
    <dbReference type="NCBI Taxonomy" id="120398"/>
    <lineage>
        <taxon>Eukaryota</taxon>
        <taxon>Sar</taxon>
        <taxon>Stramenopiles</taxon>
        <taxon>Oomycota</taxon>
        <taxon>Saprolegniomycetes</taxon>
        <taxon>Saprolegniales</taxon>
        <taxon>Verrucalvaceae</taxon>
        <taxon>Aphanomyces</taxon>
    </lineage>
</organism>
<feature type="region of interest" description="Disordered" evidence="3">
    <location>
        <begin position="1"/>
        <end position="36"/>
    </location>
</feature>
<evidence type="ECO:0000313" key="7">
    <source>
        <dbReference type="Proteomes" id="UP000332933"/>
    </source>
</evidence>
<dbReference type="AlphaFoldDB" id="A0A485L4Z5"/>
<keyword evidence="7" id="KW-1185">Reference proteome</keyword>
<dbReference type="OrthoDB" id="420380at2759"/>
<dbReference type="Proteomes" id="UP000332933">
    <property type="component" value="Unassembled WGS sequence"/>
</dbReference>
<feature type="transmembrane region" description="Helical" evidence="4">
    <location>
        <begin position="43"/>
        <end position="62"/>
    </location>
</feature>
<name>A0A485L4Z5_9STRA</name>
<evidence type="ECO:0000313" key="6">
    <source>
        <dbReference type="EMBL" id="VFT92886.1"/>
    </source>
</evidence>
<keyword evidence="4" id="KW-0472">Membrane</keyword>
<dbReference type="EMBL" id="CAADRA010005823">
    <property type="protein sequence ID" value="VFT92886.1"/>
    <property type="molecule type" value="Genomic_DNA"/>
</dbReference>
<evidence type="ECO:0000256" key="1">
    <source>
        <dbReference type="ARBA" id="ARBA00022723"/>
    </source>
</evidence>
<dbReference type="GO" id="GO:0005783">
    <property type="term" value="C:endoplasmic reticulum"/>
    <property type="evidence" value="ECO:0007669"/>
    <property type="project" value="TreeGrafter"/>
</dbReference>
<protein>
    <submittedName>
        <fullName evidence="6">Aste57867_16103 protein</fullName>
    </submittedName>
</protein>
<dbReference type="GO" id="GO:0046872">
    <property type="term" value="F:metal ion binding"/>
    <property type="evidence" value="ECO:0007669"/>
    <property type="project" value="UniProtKB-KW"/>
</dbReference>